<dbReference type="InterPro" id="IPR056464">
    <property type="entry name" value="DotM_C"/>
</dbReference>
<comment type="caution">
    <text evidence="3">The sequence shown here is derived from an EMBL/GenBank/DDBJ whole genome shotgun (WGS) entry which is preliminary data.</text>
</comment>
<dbReference type="RefSeq" id="WP_182324823.1">
    <property type="nucleotide sequence ID" value="NZ_JACGDE010000025.1"/>
</dbReference>
<feature type="domain" description="DotM C-terminal cytoplasmic" evidence="2">
    <location>
        <begin position="181"/>
        <end position="356"/>
    </location>
</feature>
<reference evidence="3 4" key="1">
    <citation type="submission" date="2020-07" db="EMBL/GenBank/DDBJ databases">
        <title>Diversity of carbapenemase encoding genes among Pseudomonas putida group clinical isolates in a tertiary Brazilian hospital.</title>
        <authorList>
            <person name="Alberto-Lei F."/>
            <person name="Nodari C.S."/>
            <person name="Streling A.P."/>
            <person name="Paulino J.T."/>
            <person name="Bessa-Neto F.O."/>
            <person name="Cayo R."/>
            <person name="Gales A.C."/>
        </authorList>
    </citation>
    <scope>NUCLEOTIDE SEQUENCE [LARGE SCALE GENOMIC DNA]</scope>
    <source>
        <strain evidence="3 4">14802</strain>
    </source>
</reference>
<accession>A0A7W2JZK2</accession>
<organism evidence="3 4">
    <name type="scientific">Pseudomonas mosselii</name>
    <dbReference type="NCBI Taxonomy" id="78327"/>
    <lineage>
        <taxon>Bacteria</taxon>
        <taxon>Pseudomonadati</taxon>
        <taxon>Pseudomonadota</taxon>
        <taxon>Gammaproteobacteria</taxon>
        <taxon>Pseudomonadales</taxon>
        <taxon>Pseudomonadaceae</taxon>
        <taxon>Pseudomonas</taxon>
    </lineage>
</organism>
<feature type="transmembrane region" description="Helical" evidence="1">
    <location>
        <begin position="17"/>
        <end position="47"/>
    </location>
</feature>
<proteinExistence type="predicted"/>
<keyword evidence="1" id="KW-0472">Membrane</keyword>
<evidence type="ECO:0000313" key="4">
    <source>
        <dbReference type="Proteomes" id="UP000541770"/>
    </source>
</evidence>
<feature type="transmembrane region" description="Helical" evidence="1">
    <location>
        <begin position="90"/>
        <end position="108"/>
    </location>
</feature>
<sequence length="399" mass="44409">MQNKPSQPAWENEQAQLFLYVCAVLLLCWFFFDSFVYWTSWILYWLWVMVDFPEVHEWVGLKINLLASLGNNAQSATFEQWCDVMNQTSGILMLFLGPLVLASGVGLAQHPMVPFRSKRLINVHTLPRLVTAFAPTVIPIVAASGPDGLMNDTSPEHAWALKPEEFAEQHQLIVRQVLDREAARAIFESQVGPVHDGLEGWKPHERALLAIFGAQVFLDDRKAATQLLDDLNRSCMVRGLFRKKSSTYTPLFSLADKLFVRVKAAPGVTEWLAKHRSVRTALFGLYAGDLRLSPPRFRWLKGIDRTLWYGLHTANSAKVFVEGAGIAAQGRAELMAFKQGIPRPGLIVGKAIDGLQAELEGVGLVHPYELKARARREAASEPIMAAVYSPAAPHDVSAS</sequence>
<dbReference type="Proteomes" id="UP000541770">
    <property type="component" value="Unassembled WGS sequence"/>
</dbReference>
<keyword evidence="1" id="KW-1133">Transmembrane helix</keyword>
<protein>
    <submittedName>
        <fullName evidence="3">Conjugal transfer protein</fullName>
    </submittedName>
</protein>
<evidence type="ECO:0000313" key="3">
    <source>
        <dbReference type="EMBL" id="MBA6068070.1"/>
    </source>
</evidence>
<keyword evidence="1" id="KW-0812">Transmembrane</keyword>
<dbReference type="EMBL" id="JACGDE010000025">
    <property type="protein sequence ID" value="MBA6068070.1"/>
    <property type="molecule type" value="Genomic_DNA"/>
</dbReference>
<evidence type="ECO:0000259" key="2">
    <source>
        <dbReference type="Pfam" id="PF23127"/>
    </source>
</evidence>
<evidence type="ECO:0000256" key="1">
    <source>
        <dbReference type="SAM" id="Phobius"/>
    </source>
</evidence>
<dbReference type="AlphaFoldDB" id="A0A7W2JZK2"/>
<name>A0A7W2JZK2_9PSED</name>
<gene>
    <name evidence="3" type="ORF">H4C75_25365</name>
</gene>
<dbReference type="Pfam" id="PF23127">
    <property type="entry name" value="DotM_C"/>
    <property type="match status" value="1"/>
</dbReference>